<comment type="similarity">
    <text evidence="2">Belongs to the TMEM45 family.</text>
</comment>
<evidence type="ECO:0000256" key="4">
    <source>
        <dbReference type="ARBA" id="ARBA00022989"/>
    </source>
</evidence>
<evidence type="ECO:0000313" key="8">
    <source>
        <dbReference type="Proteomes" id="UP000678393"/>
    </source>
</evidence>
<evidence type="ECO:0000256" key="6">
    <source>
        <dbReference type="SAM" id="Phobius"/>
    </source>
</evidence>
<protein>
    <submittedName>
        <fullName evidence="7">Uncharacterized protein</fullName>
    </submittedName>
</protein>
<feature type="transmembrane region" description="Helical" evidence="6">
    <location>
        <begin position="7"/>
        <end position="24"/>
    </location>
</feature>
<dbReference type="AlphaFoldDB" id="A0A8S4A144"/>
<keyword evidence="5 6" id="KW-0472">Membrane</keyword>
<keyword evidence="4 6" id="KW-1133">Transmembrane helix</keyword>
<sequence length="79" mass="8746">FSMRRCTSSFLISGVVDIAVHYGVPLPPKTDYMSMVIALVVEGLLFNSHVHGRSELDIHIHMLLVYVIFSTAVVMALEA</sequence>
<dbReference type="Pfam" id="PF04819">
    <property type="entry name" value="DUF716"/>
    <property type="match status" value="1"/>
</dbReference>
<dbReference type="InterPro" id="IPR006904">
    <property type="entry name" value="DUF716"/>
</dbReference>
<feature type="non-terminal residue" evidence="7">
    <location>
        <position position="1"/>
    </location>
</feature>
<dbReference type="PANTHER" id="PTHR16007:SF15">
    <property type="entry name" value="TRANSMEMBRANE PROTEIN 45B"/>
    <property type="match status" value="1"/>
</dbReference>
<feature type="non-terminal residue" evidence="7">
    <location>
        <position position="79"/>
    </location>
</feature>
<dbReference type="OrthoDB" id="551896at2759"/>
<accession>A0A8S4A144</accession>
<proteinExistence type="inferred from homology"/>
<evidence type="ECO:0000256" key="1">
    <source>
        <dbReference type="ARBA" id="ARBA00004141"/>
    </source>
</evidence>
<evidence type="ECO:0000256" key="3">
    <source>
        <dbReference type="ARBA" id="ARBA00022692"/>
    </source>
</evidence>
<dbReference type="PANTHER" id="PTHR16007">
    <property type="entry name" value="EPIDIDYMAL MEMBRANE PROTEIN E9-RELATED"/>
    <property type="match status" value="1"/>
</dbReference>
<comment type="subcellular location">
    <subcellularLocation>
        <location evidence="1">Membrane</location>
        <topology evidence="1">Multi-pass membrane protein</topology>
    </subcellularLocation>
</comment>
<evidence type="ECO:0000313" key="7">
    <source>
        <dbReference type="EMBL" id="CAG5134138.1"/>
    </source>
</evidence>
<evidence type="ECO:0000256" key="5">
    <source>
        <dbReference type="ARBA" id="ARBA00023136"/>
    </source>
</evidence>
<dbReference type="InterPro" id="IPR042127">
    <property type="entry name" value="TMEM45"/>
</dbReference>
<organism evidence="7 8">
    <name type="scientific">Candidula unifasciata</name>
    <dbReference type="NCBI Taxonomy" id="100452"/>
    <lineage>
        <taxon>Eukaryota</taxon>
        <taxon>Metazoa</taxon>
        <taxon>Spiralia</taxon>
        <taxon>Lophotrochozoa</taxon>
        <taxon>Mollusca</taxon>
        <taxon>Gastropoda</taxon>
        <taxon>Heterobranchia</taxon>
        <taxon>Euthyneura</taxon>
        <taxon>Panpulmonata</taxon>
        <taxon>Eupulmonata</taxon>
        <taxon>Stylommatophora</taxon>
        <taxon>Helicina</taxon>
        <taxon>Helicoidea</taxon>
        <taxon>Geomitridae</taxon>
        <taxon>Candidula</taxon>
    </lineage>
</organism>
<dbReference type="GO" id="GO:0016020">
    <property type="term" value="C:membrane"/>
    <property type="evidence" value="ECO:0007669"/>
    <property type="project" value="UniProtKB-SubCell"/>
</dbReference>
<dbReference type="EMBL" id="CAJHNH020006857">
    <property type="protein sequence ID" value="CAG5134138.1"/>
    <property type="molecule type" value="Genomic_DNA"/>
</dbReference>
<reference evidence="7" key="1">
    <citation type="submission" date="2021-04" db="EMBL/GenBank/DDBJ databases">
        <authorList>
            <consortium name="Molecular Ecology Group"/>
        </authorList>
    </citation>
    <scope>NUCLEOTIDE SEQUENCE</scope>
</reference>
<comment type="caution">
    <text evidence="7">The sequence shown here is derived from an EMBL/GenBank/DDBJ whole genome shotgun (WGS) entry which is preliminary data.</text>
</comment>
<keyword evidence="8" id="KW-1185">Reference proteome</keyword>
<keyword evidence="3 6" id="KW-0812">Transmembrane</keyword>
<evidence type="ECO:0000256" key="2">
    <source>
        <dbReference type="ARBA" id="ARBA00006948"/>
    </source>
</evidence>
<dbReference type="Proteomes" id="UP000678393">
    <property type="component" value="Unassembled WGS sequence"/>
</dbReference>
<gene>
    <name evidence="7" type="ORF">CUNI_LOCUS19696</name>
</gene>
<name>A0A8S4A144_9EUPU</name>
<feature type="transmembrane region" description="Helical" evidence="6">
    <location>
        <begin position="58"/>
        <end position="77"/>
    </location>
</feature>